<dbReference type="EMBL" id="MHJU01000007">
    <property type="protein sequence ID" value="OGY73809.1"/>
    <property type="molecule type" value="Genomic_DNA"/>
</dbReference>
<organism evidence="10 11">
    <name type="scientific">Candidatus Jacksonbacteria bacterium RIFCSPLOWO2_02_FULL_44_20</name>
    <dbReference type="NCBI Taxonomy" id="1798460"/>
    <lineage>
        <taxon>Bacteria</taxon>
        <taxon>Candidatus Jacksoniibacteriota</taxon>
    </lineage>
</organism>
<evidence type="ECO:0000256" key="3">
    <source>
        <dbReference type="ARBA" id="ARBA00022741"/>
    </source>
</evidence>
<dbReference type="PANTHER" id="PTHR11669">
    <property type="entry name" value="REPLICATION FACTOR C / DNA POLYMERASE III GAMMA-TAU SUBUNIT"/>
    <property type="match status" value="1"/>
</dbReference>
<comment type="catalytic activity">
    <reaction evidence="7 8">
        <text>DNA(n) + a 2'-deoxyribonucleoside 5'-triphosphate = DNA(n+1) + diphosphate</text>
        <dbReference type="Rhea" id="RHEA:22508"/>
        <dbReference type="Rhea" id="RHEA-COMP:17339"/>
        <dbReference type="Rhea" id="RHEA-COMP:17340"/>
        <dbReference type="ChEBI" id="CHEBI:33019"/>
        <dbReference type="ChEBI" id="CHEBI:61560"/>
        <dbReference type="ChEBI" id="CHEBI:173112"/>
        <dbReference type="EC" id="2.7.7.7"/>
    </reaction>
</comment>
<comment type="caution">
    <text evidence="10">The sequence shown here is derived from an EMBL/GenBank/DDBJ whole genome shotgun (WGS) entry which is preliminary data.</text>
</comment>
<dbReference type="GO" id="GO:0005524">
    <property type="term" value="F:ATP binding"/>
    <property type="evidence" value="ECO:0007669"/>
    <property type="project" value="UniProtKB-KW"/>
</dbReference>
<evidence type="ECO:0000256" key="1">
    <source>
        <dbReference type="ARBA" id="ARBA00006360"/>
    </source>
</evidence>
<dbReference type="InterPro" id="IPR045085">
    <property type="entry name" value="HLD_clamp_pol_III_gamma_tau"/>
</dbReference>
<dbReference type="GO" id="GO:0046872">
    <property type="term" value="F:metal ion binding"/>
    <property type="evidence" value="ECO:0007669"/>
    <property type="project" value="UniProtKB-KW"/>
</dbReference>
<accession>A0A1G2AAX7</accession>
<comment type="similarity">
    <text evidence="1 8">Belongs to the DnaX/STICHEL family.</text>
</comment>
<dbReference type="GO" id="GO:0009360">
    <property type="term" value="C:DNA polymerase III complex"/>
    <property type="evidence" value="ECO:0007669"/>
    <property type="project" value="InterPro"/>
</dbReference>
<dbReference type="InterPro" id="IPR012763">
    <property type="entry name" value="DNA_pol_III_sug/sutau_N"/>
</dbReference>
<keyword evidence="8" id="KW-0235">DNA replication</keyword>
<keyword evidence="6 8" id="KW-0239">DNA-directed DNA polymerase</keyword>
<evidence type="ECO:0000256" key="6">
    <source>
        <dbReference type="ARBA" id="ARBA00022932"/>
    </source>
</evidence>
<dbReference type="EC" id="2.7.7.7" evidence="8"/>
<dbReference type="CDD" id="cd18137">
    <property type="entry name" value="HLD_clamp_pol_III_gamma_tau"/>
    <property type="match status" value="1"/>
</dbReference>
<dbReference type="Pfam" id="PF13177">
    <property type="entry name" value="DNA_pol3_delta2"/>
    <property type="match status" value="1"/>
</dbReference>
<keyword evidence="8" id="KW-0808">Transferase</keyword>
<evidence type="ECO:0000256" key="7">
    <source>
        <dbReference type="ARBA" id="ARBA00049244"/>
    </source>
</evidence>
<feature type="domain" description="AAA+ ATPase" evidence="9">
    <location>
        <begin position="34"/>
        <end position="178"/>
    </location>
</feature>
<proteinExistence type="inferred from homology"/>
<dbReference type="GO" id="GO:0006261">
    <property type="term" value="P:DNA-templated DNA replication"/>
    <property type="evidence" value="ECO:0007669"/>
    <property type="project" value="TreeGrafter"/>
</dbReference>
<dbReference type="CDD" id="cd00009">
    <property type="entry name" value="AAA"/>
    <property type="match status" value="1"/>
</dbReference>
<evidence type="ECO:0000313" key="11">
    <source>
        <dbReference type="Proteomes" id="UP000178315"/>
    </source>
</evidence>
<evidence type="ECO:0000256" key="4">
    <source>
        <dbReference type="ARBA" id="ARBA00022833"/>
    </source>
</evidence>
<keyword evidence="8" id="KW-0548">Nucleotidyltransferase</keyword>
<comment type="subunit">
    <text evidence="8">DNA polymerase III contains a core (composed of alpha, epsilon and theta chains) that associates with a tau subunit. This core dimerizes to form the POLIII' complex. PolIII' associates with the gamma complex (composed of gamma, delta, delta', psi and chi chains) and with the beta chain to form the complete DNA polymerase III complex.</text>
</comment>
<dbReference type="Proteomes" id="UP000178315">
    <property type="component" value="Unassembled WGS sequence"/>
</dbReference>
<dbReference type="Gene3D" id="1.10.8.60">
    <property type="match status" value="1"/>
</dbReference>
<dbReference type="InterPro" id="IPR027417">
    <property type="entry name" value="P-loop_NTPase"/>
</dbReference>
<reference evidence="10 11" key="1">
    <citation type="journal article" date="2016" name="Nat. Commun.">
        <title>Thousands of microbial genomes shed light on interconnected biogeochemical processes in an aquifer system.</title>
        <authorList>
            <person name="Anantharaman K."/>
            <person name="Brown C.T."/>
            <person name="Hug L.A."/>
            <person name="Sharon I."/>
            <person name="Castelle C.J."/>
            <person name="Probst A.J."/>
            <person name="Thomas B.C."/>
            <person name="Singh A."/>
            <person name="Wilkins M.J."/>
            <person name="Karaoz U."/>
            <person name="Brodie E.L."/>
            <person name="Williams K.H."/>
            <person name="Hubbard S.S."/>
            <person name="Banfield J.F."/>
        </authorList>
    </citation>
    <scope>NUCLEOTIDE SEQUENCE [LARGE SCALE GENOMIC DNA]</scope>
</reference>
<dbReference type="FunFam" id="3.40.50.300:FF:000014">
    <property type="entry name" value="DNA polymerase III subunit gamma/tau"/>
    <property type="match status" value="1"/>
</dbReference>
<comment type="function">
    <text evidence="8">DNA polymerase III is a complex, multichain enzyme responsible for most of the replicative synthesis in bacteria. This DNA polymerase also exhibits 3' to 5' exonuclease activity.</text>
</comment>
<dbReference type="AlphaFoldDB" id="A0A1G2AAX7"/>
<evidence type="ECO:0000256" key="5">
    <source>
        <dbReference type="ARBA" id="ARBA00022840"/>
    </source>
</evidence>
<evidence type="ECO:0000256" key="8">
    <source>
        <dbReference type="RuleBase" id="RU364063"/>
    </source>
</evidence>
<gene>
    <name evidence="8" type="primary">dnaX</name>
    <name evidence="10" type="ORF">A3H61_02580</name>
</gene>
<keyword evidence="5 8" id="KW-0067">ATP-binding</keyword>
<dbReference type="GO" id="GO:0003887">
    <property type="term" value="F:DNA-directed DNA polymerase activity"/>
    <property type="evidence" value="ECO:0007669"/>
    <property type="project" value="UniProtKB-KW"/>
</dbReference>
<dbReference type="InterPro" id="IPR050238">
    <property type="entry name" value="DNA_Rep/Repair_Clamp_Loader"/>
</dbReference>
<evidence type="ECO:0000313" key="10">
    <source>
        <dbReference type="EMBL" id="OGY73809.1"/>
    </source>
</evidence>
<dbReference type="Pfam" id="PF22608">
    <property type="entry name" value="DNAX_ATPase_lid"/>
    <property type="match status" value="1"/>
</dbReference>
<evidence type="ECO:0000259" key="9">
    <source>
        <dbReference type="SMART" id="SM00382"/>
    </source>
</evidence>
<keyword evidence="3 8" id="KW-0547">Nucleotide-binding</keyword>
<name>A0A1G2AAX7_9BACT</name>
<dbReference type="InterPro" id="IPR003593">
    <property type="entry name" value="AAA+_ATPase"/>
</dbReference>
<keyword evidence="4" id="KW-0862">Zinc</keyword>
<sequence length="474" mass="53503">MTLYRKYRPQTFADFVNQKAIKTTIQNQIISGKIPHAYLFTGPRGVGKTTMARLIAKALNCEKRSPETYEPCNACLSCEEITKGISLDMDEKDAASNRGIDEIRSLKDTVRFSPTRSRYKIIIIDEAHMLTTPAFNALLKTLEEPPLHVVFVLATTEPQKLPETIISRCQRYDFKKVSLGEVVAHLKAVSEQENVSIGDDVLLAIARRSEGYLRDALSLLGQVIALGGAGREITFEEAELVIPRSYKDRAEELLSLIELARAREAFALIEEIIDAGVQSEQFLFDCIDCIRERLITALDDDKTRLRSLKMLDIFIKRAEDIKRTSFLPQLPLELAVIECIGKENPSNDNIKIKTAVLETKTLTLDRIKSQWKNLIETLRTTHTALTVALSSCTPLRMEGNRLILGFKFRFHYNMIKDDKNRLFLENVLLQMFNEKLIIGGEVIAEDQTLATEPKLPLDINQAGESSVEEVFGIV</sequence>
<dbReference type="SUPFAM" id="SSF52540">
    <property type="entry name" value="P-loop containing nucleoside triphosphate hydrolases"/>
    <property type="match status" value="1"/>
</dbReference>
<dbReference type="Gene3D" id="3.40.50.300">
    <property type="entry name" value="P-loop containing nucleotide triphosphate hydrolases"/>
    <property type="match status" value="1"/>
</dbReference>
<dbReference type="NCBIfam" id="TIGR02397">
    <property type="entry name" value="dnaX_nterm"/>
    <property type="match status" value="1"/>
</dbReference>
<protein>
    <recommendedName>
        <fullName evidence="8">DNA polymerase III subunit gamma/tau</fullName>
        <ecNumber evidence="8">2.7.7.7</ecNumber>
    </recommendedName>
</protein>
<dbReference type="SMART" id="SM00382">
    <property type="entry name" value="AAA"/>
    <property type="match status" value="1"/>
</dbReference>
<dbReference type="PANTHER" id="PTHR11669:SF0">
    <property type="entry name" value="PROTEIN STICHEL-LIKE 2"/>
    <property type="match status" value="1"/>
</dbReference>
<evidence type="ECO:0000256" key="2">
    <source>
        <dbReference type="ARBA" id="ARBA00022723"/>
    </source>
</evidence>
<keyword evidence="2" id="KW-0479">Metal-binding</keyword>